<reference evidence="2 3" key="1">
    <citation type="submission" date="2015-09" db="EMBL/GenBank/DDBJ databases">
        <title>Trachymyrmex cornetzi WGS genome.</title>
        <authorList>
            <person name="Nygaard S."/>
            <person name="Hu H."/>
            <person name="Boomsma J."/>
            <person name="Zhang G."/>
        </authorList>
    </citation>
    <scope>NUCLEOTIDE SEQUENCE [LARGE SCALE GENOMIC DNA]</scope>
    <source>
        <strain evidence="2">Tcor2-1</strain>
        <tissue evidence="2">Whole body</tissue>
    </source>
</reference>
<protein>
    <submittedName>
        <fullName evidence="2">Uncharacterized protein</fullName>
    </submittedName>
</protein>
<organism evidence="2 3">
    <name type="scientific">Trachymyrmex cornetzi</name>
    <dbReference type="NCBI Taxonomy" id="471704"/>
    <lineage>
        <taxon>Eukaryota</taxon>
        <taxon>Metazoa</taxon>
        <taxon>Ecdysozoa</taxon>
        <taxon>Arthropoda</taxon>
        <taxon>Hexapoda</taxon>
        <taxon>Insecta</taxon>
        <taxon>Pterygota</taxon>
        <taxon>Neoptera</taxon>
        <taxon>Endopterygota</taxon>
        <taxon>Hymenoptera</taxon>
        <taxon>Apocrita</taxon>
        <taxon>Aculeata</taxon>
        <taxon>Formicoidea</taxon>
        <taxon>Formicidae</taxon>
        <taxon>Myrmicinae</taxon>
        <taxon>Trachymyrmex</taxon>
    </lineage>
</organism>
<feature type="compositionally biased region" description="Low complexity" evidence="1">
    <location>
        <begin position="82"/>
        <end position="91"/>
    </location>
</feature>
<evidence type="ECO:0000313" key="2">
    <source>
        <dbReference type="EMBL" id="KYN21625.1"/>
    </source>
</evidence>
<gene>
    <name evidence="2" type="ORF">ALC57_06001</name>
</gene>
<evidence type="ECO:0000256" key="1">
    <source>
        <dbReference type="SAM" id="MobiDB-lite"/>
    </source>
</evidence>
<feature type="region of interest" description="Disordered" evidence="1">
    <location>
        <begin position="1"/>
        <end position="29"/>
    </location>
</feature>
<dbReference type="AlphaFoldDB" id="A0A151J981"/>
<dbReference type="EMBL" id="KQ979425">
    <property type="protein sequence ID" value="KYN21625.1"/>
    <property type="molecule type" value="Genomic_DNA"/>
</dbReference>
<proteinExistence type="predicted"/>
<feature type="compositionally biased region" description="Polar residues" evidence="1">
    <location>
        <begin position="92"/>
        <end position="102"/>
    </location>
</feature>
<keyword evidence="3" id="KW-1185">Reference proteome</keyword>
<evidence type="ECO:0000313" key="3">
    <source>
        <dbReference type="Proteomes" id="UP000078492"/>
    </source>
</evidence>
<sequence length="132" mass="13693">MQLERGRWPRARLTTLTGQGKENSGDGGSEMATLIRIRTITSAKPSFFASHTNVHAHHFSSSRAAQMCANILANLTALSSSSCHVSAPSSSPINSAEGSESPLNAVVLPASPPVASRKPSGGLGVGRSRISN</sequence>
<accession>A0A151J981</accession>
<name>A0A151J981_9HYME</name>
<feature type="region of interest" description="Disordered" evidence="1">
    <location>
        <begin position="82"/>
        <end position="132"/>
    </location>
</feature>
<dbReference type="Proteomes" id="UP000078492">
    <property type="component" value="Unassembled WGS sequence"/>
</dbReference>